<dbReference type="SUPFAM" id="SSF101498">
    <property type="entry name" value="Anti-sigma factor FlgM"/>
    <property type="match status" value="1"/>
</dbReference>
<reference evidence="1" key="1">
    <citation type="submission" date="2022-08" db="EMBL/GenBank/DDBJ databases">
        <authorList>
            <person name="Wang H."/>
        </authorList>
    </citation>
    <scope>NUCLEOTIDE SEQUENCE</scope>
    <source>
        <strain evidence="1">PS10</strain>
    </source>
</reference>
<keyword evidence="1" id="KW-0969">Cilium</keyword>
<keyword evidence="1" id="KW-0282">Flagellum</keyword>
<accession>A0ABT7HNT6</accession>
<protein>
    <submittedName>
        <fullName evidence="1">Flagellar biosynthesis anti-sigma factor FlgM</fullName>
    </submittedName>
</protein>
<dbReference type="Proteomes" id="UP001173801">
    <property type="component" value="Unassembled WGS sequence"/>
</dbReference>
<dbReference type="InterPro" id="IPR035890">
    <property type="entry name" value="Anti-sigma-28_factor_FlgM_sf"/>
</dbReference>
<sequence length="66" mass="7156">MISGLKPSYGVSQNLLNKTAAPKREQTSEITQKQDSKLASISKAISEGTYELDMKKTAKAIVDTLV</sequence>
<dbReference type="RefSeq" id="WP_284937016.1">
    <property type="nucleotide sequence ID" value="NZ_JANURM010000002.1"/>
</dbReference>
<evidence type="ECO:0000313" key="2">
    <source>
        <dbReference type="Proteomes" id="UP001173801"/>
    </source>
</evidence>
<proteinExistence type="predicted"/>
<keyword evidence="2" id="KW-1185">Reference proteome</keyword>
<evidence type="ECO:0000313" key="1">
    <source>
        <dbReference type="EMBL" id="MDL0088367.1"/>
    </source>
</evidence>
<comment type="caution">
    <text evidence="1">The sequence shown here is derived from an EMBL/GenBank/DDBJ whole genome shotgun (WGS) entry which is preliminary data.</text>
</comment>
<keyword evidence="1" id="KW-0966">Cell projection</keyword>
<reference evidence="1" key="2">
    <citation type="journal article" date="2023" name="Microorganisms">
        <title>Isolation and Genomic Characteristics of Cat-Borne Campylobacter felis sp. nov. and Sheep-Borne Campylobacter ovis sp. nov.</title>
        <authorList>
            <person name="Wang H."/>
            <person name="Li Y."/>
            <person name="Gu Y."/>
            <person name="Zhou G."/>
            <person name="Chen X."/>
            <person name="Zhang X."/>
            <person name="Shao Z."/>
            <person name="Zhang J."/>
            <person name="Zhang M."/>
        </authorList>
    </citation>
    <scope>NUCLEOTIDE SEQUENCE</scope>
    <source>
        <strain evidence="1">PS10</strain>
    </source>
</reference>
<dbReference type="EMBL" id="JANURM010000002">
    <property type="protein sequence ID" value="MDL0088367.1"/>
    <property type="molecule type" value="Genomic_DNA"/>
</dbReference>
<name>A0ABT7HNT6_9BACT</name>
<gene>
    <name evidence="1" type="ORF">NYG85_03115</name>
</gene>
<organism evidence="1 2">
    <name type="scientific">Campylobacter gastrosuis</name>
    <dbReference type="NCBI Taxonomy" id="2974576"/>
    <lineage>
        <taxon>Bacteria</taxon>
        <taxon>Pseudomonadati</taxon>
        <taxon>Campylobacterota</taxon>
        <taxon>Epsilonproteobacteria</taxon>
        <taxon>Campylobacterales</taxon>
        <taxon>Campylobacteraceae</taxon>
        <taxon>Campylobacter</taxon>
    </lineage>
</organism>